<dbReference type="PANTHER" id="PTHR44757:SF2">
    <property type="entry name" value="BIOFILM ARCHITECTURE MAINTENANCE PROTEIN MBAA"/>
    <property type="match status" value="1"/>
</dbReference>
<feature type="domain" description="GGDEF" evidence="3">
    <location>
        <begin position="186"/>
        <end position="319"/>
    </location>
</feature>
<dbReference type="EMBL" id="UOEQ01000182">
    <property type="protein sequence ID" value="VAW18660.1"/>
    <property type="molecule type" value="Genomic_DNA"/>
</dbReference>
<dbReference type="PROSITE" id="PS50887">
    <property type="entry name" value="GGDEF"/>
    <property type="match status" value="1"/>
</dbReference>
<dbReference type="InterPro" id="IPR001633">
    <property type="entry name" value="EAL_dom"/>
</dbReference>
<dbReference type="CDD" id="cd01948">
    <property type="entry name" value="EAL"/>
    <property type="match status" value="1"/>
</dbReference>
<dbReference type="CDD" id="cd01949">
    <property type="entry name" value="GGDEF"/>
    <property type="match status" value="1"/>
</dbReference>
<keyword evidence="1" id="KW-0812">Transmembrane</keyword>
<dbReference type="AlphaFoldDB" id="A0A3B0TPN9"/>
<evidence type="ECO:0000259" key="2">
    <source>
        <dbReference type="PROSITE" id="PS50883"/>
    </source>
</evidence>
<dbReference type="InterPro" id="IPR035919">
    <property type="entry name" value="EAL_sf"/>
</dbReference>
<evidence type="ECO:0000256" key="1">
    <source>
        <dbReference type="SAM" id="Phobius"/>
    </source>
</evidence>
<keyword evidence="1" id="KW-1133">Transmembrane helix</keyword>
<feature type="transmembrane region" description="Helical" evidence="1">
    <location>
        <begin position="102"/>
        <end position="125"/>
    </location>
</feature>
<dbReference type="SUPFAM" id="SSF141868">
    <property type="entry name" value="EAL domain-like"/>
    <property type="match status" value="1"/>
</dbReference>
<sequence length="591" mass="65375">MFNGFLIPRSDSSVAYPQLIVNRLHMTIWGVVGLGLARIFWATSLLAYADRETQELIVALLATSTLGASLCLIHLRVAALAFVAIVMVPMIAFLWLSDVAVLVILAIVLALITAVVIFVANRYGIDFARMIMQRQEMETKRAEAEHLSKLNLSIANQDSLTGLANRRAFMTHLQDLVKNGSASWEEGLAVGILDLDGFKQINDVYGHMAGDRLLQEVSKRLTSILFGKVFVARMGGDEFGIIVNDARCEKQLVVLGERICRAMQVPYKVGGFSANLGGSLGFARWDSNKDNAEELFEKADYALYHAKGNSRGGVMIFNEKHAHAIKQNSNVDRRLQNADLEDEMSLVFQPIVASENANTIGFEALARWRSPILGSIPPDIFIGAAERLGIINRLTSVLLKKALLEAKKWPENFFLSFNLSMQDISSHEVMLKLVSIIKASGFDPKRITFEVTETSIMSDCDRAMESLNFLKSLGAKIALDDFGTGYSSLAYIRDMPLDKLKLDRAFVSGIDADENSAAIVQAMINMCWNLKIDCIVEGVETRSQFKALGAMGCNIFQGYYFSRPLESDDALAFALTQRAIEEVSGEKFHVL</sequence>
<dbReference type="PROSITE" id="PS50883">
    <property type="entry name" value="EAL"/>
    <property type="match status" value="1"/>
</dbReference>
<feature type="transmembrane region" description="Helical" evidence="1">
    <location>
        <begin position="28"/>
        <end position="49"/>
    </location>
</feature>
<proteinExistence type="predicted"/>
<evidence type="ECO:0000259" key="3">
    <source>
        <dbReference type="PROSITE" id="PS50887"/>
    </source>
</evidence>
<accession>A0A3B0TPN9</accession>
<dbReference type="SUPFAM" id="SSF55073">
    <property type="entry name" value="Nucleotide cyclase"/>
    <property type="match status" value="1"/>
</dbReference>
<dbReference type="Gene3D" id="3.20.20.450">
    <property type="entry name" value="EAL domain"/>
    <property type="match status" value="1"/>
</dbReference>
<feature type="transmembrane region" description="Helical" evidence="1">
    <location>
        <begin position="78"/>
        <end position="96"/>
    </location>
</feature>
<protein>
    <submittedName>
        <fullName evidence="4">Diguanylate cyclase/phosphodiesterase (GGDEF &amp; EAL domains) with PAS/PAC sensor(S)</fullName>
    </submittedName>
</protein>
<dbReference type="InterPro" id="IPR043128">
    <property type="entry name" value="Rev_trsase/Diguanyl_cyclase"/>
</dbReference>
<gene>
    <name evidence="4" type="ORF">MNBD_ALPHA11-1005</name>
</gene>
<dbReference type="NCBIfam" id="TIGR00254">
    <property type="entry name" value="GGDEF"/>
    <property type="match status" value="1"/>
</dbReference>
<dbReference type="Pfam" id="PF00563">
    <property type="entry name" value="EAL"/>
    <property type="match status" value="1"/>
</dbReference>
<feature type="transmembrane region" description="Helical" evidence="1">
    <location>
        <begin position="55"/>
        <end position="73"/>
    </location>
</feature>
<dbReference type="SMART" id="SM00267">
    <property type="entry name" value="GGDEF"/>
    <property type="match status" value="1"/>
</dbReference>
<dbReference type="InterPro" id="IPR029787">
    <property type="entry name" value="Nucleotide_cyclase"/>
</dbReference>
<name>A0A3B0TPN9_9ZZZZ</name>
<dbReference type="InterPro" id="IPR000160">
    <property type="entry name" value="GGDEF_dom"/>
</dbReference>
<organism evidence="4">
    <name type="scientific">hydrothermal vent metagenome</name>
    <dbReference type="NCBI Taxonomy" id="652676"/>
    <lineage>
        <taxon>unclassified sequences</taxon>
        <taxon>metagenomes</taxon>
        <taxon>ecological metagenomes</taxon>
    </lineage>
</organism>
<dbReference type="SMART" id="SM00052">
    <property type="entry name" value="EAL"/>
    <property type="match status" value="1"/>
</dbReference>
<dbReference type="Gene3D" id="3.30.70.270">
    <property type="match status" value="1"/>
</dbReference>
<dbReference type="Pfam" id="PF00990">
    <property type="entry name" value="GGDEF"/>
    <property type="match status" value="1"/>
</dbReference>
<keyword evidence="1" id="KW-0472">Membrane</keyword>
<evidence type="ECO:0000313" key="4">
    <source>
        <dbReference type="EMBL" id="VAW18660.1"/>
    </source>
</evidence>
<dbReference type="PANTHER" id="PTHR44757">
    <property type="entry name" value="DIGUANYLATE CYCLASE DGCP"/>
    <property type="match status" value="1"/>
</dbReference>
<reference evidence="4" key="1">
    <citation type="submission" date="2018-06" db="EMBL/GenBank/DDBJ databases">
        <authorList>
            <person name="Zhirakovskaya E."/>
        </authorList>
    </citation>
    <scope>NUCLEOTIDE SEQUENCE</scope>
</reference>
<feature type="domain" description="EAL" evidence="2">
    <location>
        <begin position="328"/>
        <end position="578"/>
    </location>
</feature>
<dbReference type="InterPro" id="IPR052155">
    <property type="entry name" value="Biofilm_reg_signaling"/>
</dbReference>